<dbReference type="GO" id="GO:0003700">
    <property type="term" value="F:DNA-binding transcription factor activity"/>
    <property type="evidence" value="ECO:0007669"/>
    <property type="project" value="InterPro"/>
</dbReference>
<name>A0AAY4B7G5_9TELE</name>
<dbReference type="PRINTS" id="PR00053">
    <property type="entry name" value="FORKHEAD"/>
</dbReference>
<reference evidence="15 16" key="1">
    <citation type="submission" date="2020-06" db="EMBL/GenBank/DDBJ databases">
        <authorList>
            <consortium name="Wellcome Sanger Institute Data Sharing"/>
        </authorList>
    </citation>
    <scope>NUCLEOTIDE SEQUENCE [LARGE SCALE GENOMIC DNA]</scope>
</reference>
<dbReference type="GO" id="GO:0006357">
    <property type="term" value="P:regulation of transcription by RNA polymerase II"/>
    <property type="evidence" value="ECO:0007669"/>
    <property type="project" value="TreeGrafter"/>
</dbReference>
<gene>
    <name evidence="15" type="primary">FOXM1</name>
</gene>
<dbReference type="Gene3D" id="1.10.10.10">
    <property type="entry name" value="Winged helix-like DNA-binding domain superfamily/Winged helix DNA-binding domain"/>
    <property type="match status" value="1"/>
</dbReference>
<dbReference type="Ensembl" id="ENSDCDT00010017919.1">
    <property type="protein sequence ID" value="ENSDCDP00010016893.1"/>
    <property type="gene ID" value="ENSDCDG00010007758.1"/>
</dbReference>
<evidence type="ECO:0000256" key="4">
    <source>
        <dbReference type="ARBA" id="ARBA00023125"/>
    </source>
</evidence>
<feature type="compositionally biased region" description="Basic and acidic residues" evidence="13">
    <location>
        <begin position="139"/>
        <end position="161"/>
    </location>
</feature>
<feature type="region of interest" description="Disordered" evidence="13">
    <location>
        <begin position="385"/>
        <end position="468"/>
    </location>
</feature>
<comment type="function">
    <text evidence="10">Transcription factor regulating the expression of cell cycle genes essential for DNA replication and mitosis. Plays a role in the control of cell proliferation. Also plays a role in DNA break repair, participating in the DNA damage checkpoint response. Promotes transcription of PHB2.</text>
</comment>
<evidence type="ECO:0000256" key="12">
    <source>
        <dbReference type="PROSITE-ProRule" id="PRU00089"/>
    </source>
</evidence>
<dbReference type="FunFam" id="1.10.10.10:FF:000245">
    <property type="entry name" value="forkhead box protein M1 isoform X2"/>
    <property type="match status" value="1"/>
</dbReference>
<dbReference type="InterPro" id="IPR018122">
    <property type="entry name" value="TF_fork_head_CS_1"/>
</dbReference>
<dbReference type="PROSITE" id="PS00658">
    <property type="entry name" value="FORK_HEAD_2"/>
    <property type="match status" value="1"/>
</dbReference>
<accession>A0AAY4B7G5</accession>
<dbReference type="AlphaFoldDB" id="A0AAY4B7G5"/>
<sequence length="547" mass="59895">MRRSPRRPLILKRRKLPFHSHEPAAAPSAARCVRIMDHPTMPGTQVVLIPKSADLQSVIGALSAKGKERGPQGPNRFILLSGAGRVSLRVNIFFSFFVKTGQTSTLVRLVKSELERRPLNDSLTNIQWLEDMKSDCLGSSDKENHGADCDNAKPPAKDPHPGRPPYSYMAMIQFAINSNKRRKMTLKEIYTWIEGNFPYFRHVAKPGWKNSIRHNLSLHDMFTRETTQDGKVSYWTIRPEVNRCLTLDQVYKVGTVVCVCQRRRAAAEPQRTCAAGSERTTKRPLLPRTDPYLVPLATPLFLPSSAPQQPGVGKKVRIAPKVPTLQTDLQSVAQAPPPTADVKAEPDCVPISVTPAVPPPCGRTSGSRRKQRLALPSTKEPVLFFPNSTFSDSDAASDVSGTEPVKHKPDSPGKDYSFKTPVKGGHLASSTPSKPGSWGGTPLTKGGRDVPDFSPIHTPSGPSVTPSREYASYSFTSTPFKELPLFGSPRDLLVGCGTPARRSLTEGLVLDTTNDSLSKILVDVSFSGMDYEDLGTGNLSQFIPDLL</sequence>
<organism evidence="15 16">
    <name type="scientific">Denticeps clupeoides</name>
    <name type="common">denticle herring</name>
    <dbReference type="NCBI Taxonomy" id="299321"/>
    <lineage>
        <taxon>Eukaryota</taxon>
        <taxon>Metazoa</taxon>
        <taxon>Chordata</taxon>
        <taxon>Craniata</taxon>
        <taxon>Vertebrata</taxon>
        <taxon>Euteleostomi</taxon>
        <taxon>Actinopterygii</taxon>
        <taxon>Neopterygii</taxon>
        <taxon>Teleostei</taxon>
        <taxon>Clupei</taxon>
        <taxon>Clupeiformes</taxon>
        <taxon>Denticipitoidei</taxon>
        <taxon>Denticipitidae</taxon>
        <taxon>Denticeps</taxon>
    </lineage>
</organism>
<evidence type="ECO:0000313" key="15">
    <source>
        <dbReference type="Ensembl" id="ENSDCDP00010016893.1"/>
    </source>
</evidence>
<dbReference type="GO" id="GO:0000977">
    <property type="term" value="F:RNA polymerase II transcription regulatory region sequence-specific DNA binding"/>
    <property type="evidence" value="ECO:0007669"/>
    <property type="project" value="TreeGrafter"/>
</dbReference>
<keyword evidence="2" id="KW-0227">DNA damage</keyword>
<feature type="region of interest" description="Disordered" evidence="13">
    <location>
        <begin position="359"/>
        <end position="378"/>
    </location>
</feature>
<dbReference type="SMART" id="SM00339">
    <property type="entry name" value="FH"/>
    <property type="match status" value="1"/>
</dbReference>
<evidence type="ECO:0000256" key="10">
    <source>
        <dbReference type="ARBA" id="ARBA00053415"/>
    </source>
</evidence>
<keyword evidence="4 12" id="KW-0238">DNA-binding</keyword>
<dbReference type="PROSITE" id="PS50039">
    <property type="entry name" value="FORK_HEAD_3"/>
    <property type="match status" value="1"/>
</dbReference>
<dbReference type="InterPro" id="IPR001766">
    <property type="entry name" value="Fork_head_dom"/>
</dbReference>
<dbReference type="PANTHER" id="PTHR46878:SF1">
    <property type="entry name" value="FORKHEAD BOX PROTEIN M1"/>
    <property type="match status" value="1"/>
</dbReference>
<reference evidence="15" key="3">
    <citation type="submission" date="2025-09" db="UniProtKB">
        <authorList>
            <consortium name="Ensembl"/>
        </authorList>
    </citation>
    <scope>IDENTIFICATION</scope>
</reference>
<feature type="region of interest" description="Disordered" evidence="13">
    <location>
        <begin position="139"/>
        <end position="162"/>
    </location>
</feature>
<evidence type="ECO:0000256" key="1">
    <source>
        <dbReference type="ARBA" id="ARBA00004123"/>
    </source>
</evidence>
<evidence type="ECO:0000256" key="5">
    <source>
        <dbReference type="ARBA" id="ARBA00023159"/>
    </source>
</evidence>
<keyword evidence="16" id="KW-1185">Reference proteome</keyword>
<dbReference type="CDD" id="cd20029">
    <property type="entry name" value="FH_FOXM"/>
    <property type="match status" value="1"/>
</dbReference>
<dbReference type="GO" id="GO:0042127">
    <property type="term" value="P:regulation of cell population proliferation"/>
    <property type="evidence" value="ECO:0007669"/>
    <property type="project" value="TreeGrafter"/>
</dbReference>
<evidence type="ECO:0000256" key="7">
    <source>
        <dbReference type="ARBA" id="ARBA00023204"/>
    </source>
</evidence>
<keyword evidence="9" id="KW-0131">Cell cycle</keyword>
<evidence type="ECO:0000256" key="2">
    <source>
        <dbReference type="ARBA" id="ARBA00022763"/>
    </source>
</evidence>
<dbReference type="InterPro" id="IPR036388">
    <property type="entry name" value="WH-like_DNA-bd_sf"/>
</dbReference>
<evidence type="ECO:0000256" key="9">
    <source>
        <dbReference type="ARBA" id="ARBA00023306"/>
    </source>
</evidence>
<protein>
    <recommendedName>
        <fullName evidence="11">Forkhead box protein M1</fullName>
    </recommendedName>
</protein>
<dbReference type="InterPro" id="IPR030456">
    <property type="entry name" value="TF_fork_head_CS_2"/>
</dbReference>
<feature type="domain" description="Fork-head" evidence="14">
    <location>
        <begin position="163"/>
        <end position="240"/>
    </location>
</feature>
<evidence type="ECO:0000256" key="8">
    <source>
        <dbReference type="ARBA" id="ARBA00023242"/>
    </source>
</evidence>
<dbReference type="PANTHER" id="PTHR46878">
    <property type="entry name" value="FORKHEAD BOX PROTEIN M1"/>
    <property type="match status" value="1"/>
</dbReference>
<comment type="subcellular location">
    <subcellularLocation>
        <location evidence="1 12">Nucleus</location>
    </subcellularLocation>
</comment>
<dbReference type="PROSITE" id="PS00657">
    <property type="entry name" value="FORK_HEAD_1"/>
    <property type="match status" value="1"/>
</dbReference>
<feature type="compositionally biased region" description="Basic and acidic residues" evidence="13">
    <location>
        <begin position="404"/>
        <end position="417"/>
    </location>
</feature>
<evidence type="ECO:0000256" key="11">
    <source>
        <dbReference type="ARBA" id="ARBA00072725"/>
    </source>
</evidence>
<evidence type="ECO:0000256" key="3">
    <source>
        <dbReference type="ARBA" id="ARBA00023015"/>
    </source>
</evidence>
<evidence type="ECO:0000313" key="16">
    <source>
        <dbReference type="Proteomes" id="UP000694580"/>
    </source>
</evidence>
<keyword evidence="3" id="KW-0805">Transcription regulation</keyword>
<dbReference type="InterPro" id="IPR047516">
    <property type="entry name" value="FH_FOXM1"/>
</dbReference>
<dbReference type="GO" id="GO:0005634">
    <property type="term" value="C:nucleus"/>
    <property type="evidence" value="ECO:0007669"/>
    <property type="project" value="UniProtKB-SubCell"/>
</dbReference>
<dbReference type="Proteomes" id="UP000694580">
    <property type="component" value="Chromosome 15"/>
</dbReference>
<dbReference type="GO" id="GO:0006281">
    <property type="term" value="P:DNA repair"/>
    <property type="evidence" value="ECO:0007669"/>
    <property type="project" value="UniProtKB-KW"/>
</dbReference>
<evidence type="ECO:0000256" key="6">
    <source>
        <dbReference type="ARBA" id="ARBA00023163"/>
    </source>
</evidence>
<evidence type="ECO:0000256" key="13">
    <source>
        <dbReference type="SAM" id="MobiDB-lite"/>
    </source>
</evidence>
<reference evidence="15" key="2">
    <citation type="submission" date="2025-08" db="UniProtKB">
        <authorList>
            <consortium name="Ensembl"/>
        </authorList>
    </citation>
    <scope>IDENTIFICATION</scope>
</reference>
<dbReference type="GO" id="GO:0000086">
    <property type="term" value="P:G2/M transition of mitotic cell cycle"/>
    <property type="evidence" value="ECO:0007669"/>
    <property type="project" value="InterPro"/>
</dbReference>
<dbReference type="SUPFAM" id="SSF46785">
    <property type="entry name" value="Winged helix' DNA-binding domain"/>
    <property type="match status" value="1"/>
</dbReference>
<dbReference type="InterPro" id="IPR036390">
    <property type="entry name" value="WH_DNA-bd_sf"/>
</dbReference>
<proteinExistence type="predicted"/>
<keyword evidence="7" id="KW-0234">DNA repair</keyword>
<dbReference type="GeneTree" id="ENSGT00940000158804"/>
<keyword evidence="5" id="KW-0010">Activator</keyword>
<dbReference type="Pfam" id="PF00250">
    <property type="entry name" value="Forkhead"/>
    <property type="match status" value="1"/>
</dbReference>
<keyword evidence="8 12" id="KW-0539">Nucleus</keyword>
<keyword evidence="6" id="KW-0804">Transcription</keyword>
<feature type="DNA-binding region" description="Fork-head" evidence="12">
    <location>
        <begin position="163"/>
        <end position="240"/>
    </location>
</feature>
<dbReference type="InterPro" id="IPR042839">
    <property type="entry name" value="FOXM1"/>
</dbReference>
<evidence type="ECO:0000259" key="14">
    <source>
        <dbReference type="PROSITE" id="PS50039"/>
    </source>
</evidence>